<organism evidence="1 2">
    <name type="scientific">Vineibacter terrae</name>
    <dbReference type="NCBI Taxonomy" id="2586908"/>
    <lineage>
        <taxon>Bacteria</taxon>
        <taxon>Pseudomonadati</taxon>
        <taxon>Pseudomonadota</taxon>
        <taxon>Alphaproteobacteria</taxon>
        <taxon>Hyphomicrobiales</taxon>
        <taxon>Vineibacter</taxon>
    </lineage>
</organism>
<evidence type="ECO:0008006" key="3">
    <source>
        <dbReference type="Google" id="ProtNLM"/>
    </source>
</evidence>
<name>A0A5C8PRX9_9HYPH</name>
<evidence type="ECO:0000313" key="1">
    <source>
        <dbReference type="EMBL" id="TXL79446.1"/>
    </source>
</evidence>
<gene>
    <name evidence="1" type="ORF">FHP25_05700</name>
</gene>
<comment type="caution">
    <text evidence="1">The sequence shown here is derived from an EMBL/GenBank/DDBJ whole genome shotgun (WGS) entry which is preliminary data.</text>
</comment>
<dbReference type="Gene3D" id="3.90.550.10">
    <property type="entry name" value="Spore Coat Polysaccharide Biosynthesis Protein SpsA, Chain A"/>
    <property type="match status" value="1"/>
</dbReference>
<keyword evidence="2" id="KW-1185">Reference proteome</keyword>
<evidence type="ECO:0000313" key="2">
    <source>
        <dbReference type="Proteomes" id="UP000321638"/>
    </source>
</evidence>
<accession>A0A5C8PRX9</accession>
<dbReference type="OrthoDB" id="561165at2"/>
<proteinExistence type="predicted"/>
<reference evidence="1 2" key="1">
    <citation type="submission" date="2019-06" db="EMBL/GenBank/DDBJ databases">
        <title>New taxonomy in bacterial strain CC-CFT640, isolated from vineyard.</title>
        <authorList>
            <person name="Lin S.-Y."/>
            <person name="Tsai C.-F."/>
            <person name="Young C.-C."/>
        </authorList>
    </citation>
    <scope>NUCLEOTIDE SEQUENCE [LARGE SCALE GENOMIC DNA]</scope>
    <source>
        <strain evidence="1 2">CC-CFT640</strain>
    </source>
</reference>
<dbReference type="AlphaFoldDB" id="A0A5C8PRX9"/>
<sequence length="233" mass="25916">MTTFSGLMIATPCYGGVVTNAYLQSMLRTSALLLGKGMPHEVVTVPDESLVTRARNALVATFMVSPHSHLLFIDADIEWSPDAVLRLLAADKDMICGAYPKKKMPPTYALNLKHDADGRVRQCPTTGAVEILDAASGFLMIRRPVLERMMAAYPQTRYTPDEALAPQAPYCYALFDCVLETIDGARRYLSEDYGFCHRWRAIGGEIWLDPEVKLNHHGTMSYRGDARTLFKPA</sequence>
<protein>
    <recommendedName>
        <fullName evidence="3">Glycosyltransferase</fullName>
    </recommendedName>
</protein>
<dbReference type="RefSeq" id="WP_147845952.1">
    <property type="nucleotide sequence ID" value="NZ_VDUZ01000005.1"/>
</dbReference>
<dbReference type="InterPro" id="IPR029044">
    <property type="entry name" value="Nucleotide-diphossugar_trans"/>
</dbReference>
<dbReference type="EMBL" id="VDUZ01000005">
    <property type="protein sequence ID" value="TXL79446.1"/>
    <property type="molecule type" value="Genomic_DNA"/>
</dbReference>
<dbReference type="Proteomes" id="UP000321638">
    <property type="component" value="Unassembled WGS sequence"/>
</dbReference>
<dbReference type="SUPFAM" id="SSF53448">
    <property type="entry name" value="Nucleotide-diphospho-sugar transferases"/>
    <property type="match status" value="1"/>
</dbReference>